<dbReference type="InterPro" id="IPR012340">
    <property type="entry name" value="NA-bd_OB-fold"/>
</dbReference>
<dbReference type="InterPro" id="IPR002810">
    <property type="entry name" value="NfeD-like_C"/>
</dbReference>
<evidence type="ECO:0000313" key="3">
    <source>
        <dbReference type="EMBL" id="MPN34771.1"/>
    </source>
</evidence>
<evidence type="ECO:0000256" key="1">
    <source>
        <dbReference type="SAM" id="Phobius"/>
    </source>
</evidence>
<organism evidence="3">
    <name type="scientific">bioreactor metagenome</name>
    <dbReference type="NCBI Taxonomy" id="1076179"/>
    <lineage>
        <taxon>unclassified sequences</taxon>
        <taxon>metagenomes</taxon>
        <taxon>ecological metagenomes</taxon>
    </lineage>
</organism>
<sequence>MAFTQFGQTTGLIVLGVVIILTLATTVIILRSKTWKNISLKESIKFKVSEHPELRGLKVGNTGVTLSRISPMGKARFNGSDFEVSSIQGVIDNGREVEIVQIEDSKIIVKQINR</sequence>
<protein>
    <recommendedName>
        <fullName evidence="2">NfeD-like C-terminal domain-containing protein</fullName>
    </recommendedName>
</protein>
<keyword evidence="1" id="KW-0812">Transmembrane</keyword>
<gene>
    <name evidence="3" type="ORF">SDC9_182265</name>
</gene>
<keyword evidence="1" id="KW-0472">Membrane</keyword>
<dbReference type="AlphaFoldDB" id="A0A645H6X3"/>
<keyword evidence="1" id="KW-1133">Transmembrane helix</keyword>
<name>A0A645H6X3_9ZZZZ</name>
<dbReference type="EMBL" id="VSSQ01087984">
    <property type="protein sequence ID" value="MPN34771.1"/>
    <property type="molecule type" value="Genomic_DNA"/>
</dbReference>
<reference evidence="3" key="1">
    <citation type="submission" date="2019-08" db="EMBL/GenBank/DDBJ databases">
        <authorList>
            <person name="Kucharzyk K."/>
            <person name="Murdoch R.W."/>
            <person name="Higgins S."/>
            <person name="Loffler F."/>
        </authorList>
    </citation>
    <scope>NUCLEOTIDE SEQUENCE</scope>
</reference>
<evidence type="ECO:0000259" key="2">
    <source>
        <dbReference type="Pfam" id="PF01957"/>
    </source>
</evidence>
<comment type="caution">
    <text evidence="3">The sequence shown here is derived from an EMBL/GenBank/DDBJ whole genome shotgun (WGS) entry which is preliminary data.</text>
</comment>
<dbReference type="Pfam" id="PF01957">
    <property type="entry name" value="NfeD"/>
    <property type="match status" value="1"/>
</dbReference>
<feature type="domain" description="NfeD-like C-terminal" evidence="2">
    <location>
        <begin position="59"/>
        <end position="110"/>
    </location>
</feature>
<accession>A0A645H6X3</accession>
<proteinExistence type="predicted"/>
<dbReference type="Gene3D" id="2.40.50.140">
    <property type="entry name" value="Nucleic acid-binding proteins"/>
    <property type="match status" value="1"/>
</dbReference>
<feature type="transmembrane region" description="Helical" evidence="1">
    <location>
        <begin position="12"/>
        <end position="30"/>
    </location>
</feature>